<feature type="domain" description="Carbohydrate kinase FGGY C-terminal" evidence="5">
    <location>
        <begin position="256"/>
        <end position="429"/>
    </location>
</feature>
<gene>
    <name evidence="6" type="ORF">FVW59_04350</name>
</gene>
<evidence type="ECO:0000313" key="7">
    <source>
        <dbReference type="Proteomes" id="UP000321933"/>
    </source>
</evidence>
<protein>
    <submittedName>
        <fullName evidence="6">L-fuculose kinase</fullName>
    </submittedName>
</protein>
<feature type="domain" description="Carbohydrate kinase FGGY N-terminal" evidence="4">
    <location>
        <begin position="6"/>
        <end position="236"/>
    </location>
</feature>
<dbReference type="OrthoDB" id="9799608at2"/>
<comment type="caution">
    <text evidence="6">The sequence shown here is derived from an EMBL/GenBank/DDBJ whole genome shotgun (WGS) entry which is preliminary data.</text>
</comment>
<dbReference type="InterPro" id="IPR050406">
    <property type="entry name" value="FGGY_Carb_Kinase"/>
</dbReference>
<comment type="similarity">
    <text evidence="1">Belongs to the FGGY kinase family.</text>
</comment>
<keyword evidence="2" id="KW-0808">Transferase</keyword>
<evidence type="ECO:0000313" key="6">
    <source>
        <dbReference type="EMBL" id="TXS93097.1"/>
    </source>
</evidence>
<dbReference type="InterPro" id="IPR049382">
    <property type="entry name" value="FGGY_C_2"/>
</dbReference>
<keyword evidence="3 6" id="KW-0418">Kinase</keyword>
<dbReference type="RefSeq" id="WP_148063033.1">
    <property type="nucleotide sequence ID" value="NZ_VRYZ01000002.1"/>
</dbReference>
<dbReference type="PANTHER" id="PTHR43095:SF5">
    <property type="entry name" value="XYLULOSE KINASE"/>
    <property type="match status" value="1"/>
</dbReference>
<dbReference type="Pfam" id="PF21546">
    <property type="entry name" value="FGGY_C_2"/>
    <property type="match status" value="1"/>
</dbReference>
<reference evidence="6 7" key="1">
    <citation type="submission" date="2019-08" db="EMBL/GenBank/DDBJ databases">
        <title>Parahaliea maris sp. nov., isolated from the surface seawater.</title>
        <authorList>
            <person name="Liu Y."/>
        </authorList>
    </citation>
    <scope>NUCLEOTIDE SEQUENCE [LARGE SCALE GENOMIC DNA]</scope>
    <source>
        <strain evidence="6 7">S2-26</strain>
    </source>
</reference>
<dbReference type="PANTHER" id="PTHR43095">
    <property type="entry name" value="SUGAR KINASE"/>
    <property type="match status" value="1"/>
</dbReference>
<sequence length="468" mass="50286">MSHTFILDIGKTNIKGLVLDDEGATCWSKSRGNTVDATGAYPHFDIEGIWAWLLEALAAAASIHTIDAINVSTHGACAVLLDDRGALALPVMDYESTLPEDCNDSYNTTRPAFAYSLSPSLPAGLNLGRQLWWQRQQFPADFAQVATLLFYPQYWVWRLCGRAASERTSLGCHTDLWLPEGDGYSTLIDTLGLGHSLPPMIDTRACAGRITAEVAAATGLQDHCRVYAGVHDSNASFARYLASANSLGSANNSQASAFTVVSTGTWFVSMTQGGDCKAMDETRDMLANVDVTGGALRCARFMGGREYEAICVQPDGGESELSPDAIQQLVVDRVYALPAFASAGPFNGLQGSVIGRPSSNTALASLYLALMVDYELDLLNASGDVLFGSLGRRNPLLCQLLAALRPAQQILISGDEASTARGAWCLTRWEEPVPAAMNVFKTAPGLTIEGLADYKNRWRDQLPGAHFS</sequence>
<dbReference type="Gene3D" id="3.30.420.40">
    <property type="match status" value="2"/>
</dbReference>
<dbReference type="Proteomes" id="UP000321933">
    <property type="component" value="Unassembled WGS sequence"/>
</dbReference>
<dbReference type="AlphaFoldDB" id="A0A5C9A0H3"/>
<dbReference type="InterPro" id="IPR018484">
    <property type="entry name" value="FGGY_N"/>
</dbReference>
<evidence type="ECO:0000256" key="2">
    <source>
        <dbReference type="ARBA" id="ARBA00022679"/>
    </source>
</evidence>
<dbReference type="InterPro" id="IPR043129">
    <property type="entry name" value="ATPase_NBD"/>
</dbReference>
<dbReference type="GO" id="GO:0016301">
    <property type="term" value="F:kinase activity"/>
    <property type="evidence" value="ECO:0007669"/>
    <property type="project" value="UniProtKB-KW"/>
</dbReference>
<proteinExistence type="inferred from homology"/>
<organism evidence="6 7">
    <name type="scientific">Parahaliea aestuarii</name>
    <dbReference type="NCBI Taxonomy" id="1852021"/>
    <lineage>
        <taxon>Bacteria</taxon>
        <taxon>Pseudomonadati</taxon>
        <taxon>Pseudomonadota</taxon>
        <taxon>Gammaproteobacteria</taxon>
        <taxon>Cellvibrionales</taxon>
        <taxon>Halieaceae</taxon>
        <taxon>Parahaliea</taxon>
    </lineage>
</organism>
<accession>A0A5C9A0H3</accession>
<name>A0A5C9A0H3_9GAMM</name>
<evidence type="ECO:0000259" key="4">
    <source>
        <dbReference type="Pfam" id="PF00370"/>
    </source>
</evidence>
<dbReference type="Pfam" id="PF00370">
    <property type="entry name" value="FGGY_N"/>
    <property type="match status" value="1"/>
</dbReference>
<evidence type="ECO:0000256" key="3">
    <source>
        <dbReference type="ARBA" id="ARBA00022777"/>
    </source>
</evidence>
<evidence type="ECO:0000259" key="5">
    <source>
        <dbReference type="Pfam" id="PF21546"/>
    </source>
</evidence>
<dbReference type="GO" id="GO:0005975">
    <property type="term" value="P:carbohydrate metabolic process"/>
    <property type="evidence" value="ECO:0007669"/>
    <property type="project" value="InterPro"/>
</dbReference>
<dbReference type="EMBL" id="VRYZ01000002">
    <property type="protein sequence ID" value="TXS93097.1"/>
    <property type="molecule type" value="Genomic_DNA"/>
</dbReference>
<dbReference type="CDD" id="cd07772">
    <property type="entry name" value="ASKHA_NBD_FGGY_NaCK-like"/>
    <property type="match status" value="1"/>
</dbReference>
<dbReference type="SUPFAM" id="SSF53067">
    <property type="entry name" value="Actin-like ATPase domain"/>
    <property type="match status" value="1"/>
</dbReference>
<keyword evidence="7" id="KW-1185">Reference proteome</keyword>
<evidence type="ECO:0000256" key="1">
    <source>
        <dbReference type="ARBA" id="ARBA00009156"/>
    </source>
</evidence>